<accession>A0A1A8QJN1</accession>
<name>A0A1A8QJN1_9TELE</name>
<feature type="non-terminal residue" evidence="1">
    <location>
        <position position="155"/>
    </location>
</feature>
<reference evidence="1" key="2">
    <citation type="submission" date="2016-06" db="EMBL/GenBank/DDBJ databases">
        <title>The genome of a short-lived fish provides insights into sex chromosome evolution and the genetic control of aging.</title>
        <authorList>
            <person name="Reichwald K."/>
            <person name="Felder M."/>
            <person name="Petzold A."/>
            <person name="Koch P."/>
            <person name="Groth M."/>
            <person name="Platzer M."/>
        </authorList>
    </citation>
    <scope>NUCLEOTIDE SEQUENCE</scope>
    <source>
        <tissue evidence="1">Brain</tissue>
    </source>
</reference>
<gene>
    <name evidence="1" type="primary">N341_06637</name>
</gene>
<sequence>QIDEVDSAPADSSDEDFVLGICIRMGGALKSQVCIQNLPIINLEEFVTSLMTQTNHRSVFQETEAKQHPRSQHLTVQCEEDLIGRRAFIIYEDLLRQLAPFLILPVQNCPYKGELTGMQCQSLPPYDISITSRGTACITDWVSNLTCNTSTALTC</sequence>
<reference evidence="1" key="1">
    <citation type="submission" date="2016-05" db="EMBL/GenBank/DDBJ databases">
        <authorList>
            <person name="Lavstsen T."/>
            <person name="Jespersen J.S."/>
        </authorList>
    </citation>
    <scope>NUCLEOTIDE SEQUENCE</scope>
    <source>
        <tissue evidence="1">Brain</tissue>
    </source>
</reference>
<dbReference type="EMBL" id="HAEH01011995">
    <property type="protein sequence ID" value="SBR93672.1"/>
    <property type="molecule type" value="Transcribed_RNA"/>
</dbReference>
<protein>
    <submittedName>
        <fullName evidence="1">Zinc finger protein 692</fullName>
    </submittedName>
</protein>
<dbReference type="AlphaFoldDB" id="A0A1A8QJN1"/>
<feature type="non-terminal residue" evidence="1">
    <location>
        <position position="1"/>
    </location>
</feature>
<evidence type="ECO:0000313" key="1">
    <source>
        <dbReference type="EMBL" id="SBR93672.1"/>
    </source>
</evidence>
<proteinExistence type="predicted"/>
<organism evidence="1">
    <name type="scientific">Nothobranchius rachovii</name>
    <name type="common">bluefin notho</name>
    <dbReference type="NCBI Taxonomy" id="451742"/>
    <lineage>
        <taxon>Eukaryota</taxon>
        <taxon>Metazoa</taxon>
        <taxon>Chordata</taxon>
        <taxon>Craniata</taxon>
        <taxon>Vertebrata</taxon>
        <taxon>Euteleostomi</taxon>
        <taxon>Actinopterygii</taxon>
        <taxon>Neopterygii</taxon>
        <taxon>Teleostei</taxon>
        <taxon>Neoteleostei</taxon>
        <taxon>Acanthomorphata</taxon>
        <taxon>Ovalentaria</taxon>
        <taxon>Atherinomorphae</taxon>
        <taxon>Cyprinodontiformes</taxon>
        <taxon>Nothobranchiidae</taxon>
        <taxon>Nothobranchius</taxon>
    </lineage>
</organism>